<evidence type="ECO:0000256" key="7">
    <source>
        <dbReference type="ARBA" id="ARBA00022660"/>
    </source>
</evidence>
<dbReference type="InterPro" id="IPR001750">
    <property type="entry name" value="ND/Mrp_TM"/>
</dbReference>
<keyword evidence="9" id="KW-1278">Translocase</keyword>
<feature type="transmembrane region" description="Helical" evidence="17">
    <location>
        <begin position="214"/>
        <end position="235"/>
    </location>
</feature>
<evidence type="ECO:0000256" key="10">
    <source>
        <dbReference type="ARBA" id="ARBA00022982"/>
    </source>
</evidence>
<feature type="transmembrane region" description="Helical" evidence="17">
    <location>
        <begin position="111"/>
        <end position="133"/>
    </location>
</feature>
<sequence>MLKYMMKFFFFFLFMNFMMIYNKKIMFYYNTYFLMSLVFLFKFMFKDLIWISVGYFWKFDFYSFYLILLSMWILGLMLMVIQLQKETLIKLMVFMMMGFILIMLFSLSNLLVFYLIFELSLIPTFIIIVYWGYNLERLSASFYLLMYTMFISLPLLGYIMKLYKITQTFEMELLKMNNYINLGLIDYLMLFMAFLIKMPIFLFHLWLPKAHVEAPVYGSMVLAGVLLKLGSYGLLRFIEIFYLSSLSYSYIFISIGVVGAIYVSLVCLIQVDMKSLVAYSSVVHMNMMLCCLYTMMKLSFISSYILMISHGLCSSGLFYMVNLYYDRSLSRLMFFNKGMLSIYPSLSLWWMIFCAMNFSFPLSLNFISEIFLISVIVSLDLMLMFYLVIICFFNSAYSLYLYSYIQHGMIYVENKKLYLIYLKDYMILILHFVPLIMLLFNLMMMY</sequence>
<evidence type="ECO:0000256" key="4">
    <source>
        <dbReference type="ARBA" id="ARBA00012944"/>
    </source>
</evidence>
<keyword evidence="11 17" id="KW-1133">Transmembrane helix</keyword>
<feature type="transmembrane region" description="Helical" evidence="17">
    <location>
        <begin position="33"/>
        <end position="56"/>
    </location>
</feature>
<name>A0A120HDC3_9HYME</name>
<evidence type="ECO:0000256" key="11">
    <source>
        <dbReference type="ARBA" id="ARBA00022989"/>
    </source>
</evidence>
<dbReference type="PANTHER" id="PTHR43507:SF20">
    <property type="entry name" value="NADH-UBIQUINONE OXIDOREDUCTASE CHAIN 4"/>
    <property type="match status" value="1"/>
</dbReference>
<feature type="domain" description="NADH:quinone oxidoreductase/Mrp antiporter transmembrane" evidence="18">
    <location>
        <begin position="109"/>
        <end position="389"/>
    </location>
</feature>
<feature type="transmembrane region" description="Helical" evidence="17">
    <location>
        <begin position="301"/>
        <end position="325"/>
    </location>
</feature>
<comment type="catalytic activity">
    <reaction evidence="16 17">
        <text>a ubiquinone + NADH + 5 H(+)(in) = a ubiquinol + NAD(+) + 4 H(+)(out)</text>
        <dbReference type="Rhea" id="RHEA:29091"/>
        <dbReference type="Rhea" id="RHEA-COMP:9565"/>
        <dbReference type="Rhea" id="RHEA-COMP:9566"/>
        <dbReference type="ChEBI" id="CHEBI:15378"/>
        <dbReference type="ChEBI" id="CHEBI:16389"/>
        <dbReference type="ChEBI" id="CHEBI:17976"/>
        <dbReference type="ChEBI" id="CHEBI:57540"/>
        <dbReference type="ChEBI" id="CHEBI:57945"/>
        <dbReference type="EC" id="7.1.1.2"/>
    </reaction>
</comment>
<comment type="function">
    <text evidence="17">Core subunit of the mitochondrial membrane respiratory chain NADH dehydrogenase (Complex I) which catalyzes electron transfer from NADH through the respiratory chain, using ubiquinone as an electron acceptor. Essential for the catalytic activity and assembly of complex I.</text>
</comment>
<reference evidence="19" key="1">
    <citation type="journal article" date="2016" name="Genome">
        <title>Complete mitochondrial genome of Camponotus atrox (Hymenoptera: Formicidae): a new tRNA arrangement in Hymenoptera.</title>
        <authorList>
            <person name="Kim M.J."/>
            <person name="Hong E.J."/>
            <person name="Kim I."/>
        </authorList>
    </citation>
    <scope>NUCLEOTIDE SEQUENCE</scope>
</reference>
<evidence type="ECO:0000256" key="5">
    <source>
        <dbReference type="ARBA" id="ARBA00021006"/>
    </source>
</evidence>
<evidence type="ECO:0000256" key="9">
    <source>
        <dbReference type="ARBA" id="ARBA00022967"/>
    </source>
</evidence>
<dbReference type="EC" id="7.1.1.2" evidence="4 17"/>
<keyword evidence="10 17" id="KW-0249">Electron transport</keyword>
<evidence type="ECO:0000256" key="3">
    <source>
        <dbReference type="ARBA" id="ARBA00009025"/>
    </source>
</evidence>
<keyword evidence="12 17" id="KW-0520">NAD</keyword>
<feature type="transmembrane region" description="Helical" evidence="17">
    <location>
        <begin position="140"/>
        <end position="159"/>
    </location>
</feature>
<feature type="transmembrane region" description="Helical" evidence="17">
    <location>
        <begin position="179"/>
        <end position="207"/>
    </location>
</feature>
<organism evidence="19">
    <name type="scientific">Camponotus atrox</name>
    <dbReference type="NCBI Taxonomy" id="604843"/>
    <lineage>
        <taxon>Eukaryota</taxon>
        <taxon>Metazoa</taxon>
        <taxon>Ecdysozoa</taxon>
        <taxon>Arthropoda</taxon>
        <taxon>Hexapoda</taxon>
        <taxon>Insecta</taxon>
        <taxon>Pterygota</taxon>
        <taxon>Neoptera</taxon>
        <taxon>Endopterygota</taxon>
        <taxon>Hymenoptera</taxon>
        <taxon>Apocrita</taxon>
        <taxon>Aculeata</taxon>
        <taxon>Formicoidea</taxon>
        <taxon>Formicidae</taxon>
        <taxon>Formicinae</taxon>
        <taxon>Camponotus</taxon>
    </lineage>
</organism>
<evidence type="ECO:0000256" key="6">
    <source>
        <dbReference type="ARBA" id="ARBA00022448"/>
    </source>
</evidence>
<feature type="transmembrane region" description="Helical" evidence="17">
    <location>
        <begin position="346"/>
        <end position="377"/>
    </location>
</feature>
<keyword evidence="6 17" id="KW-0813">Transport</keyword>
<proteinExistence type="inferred from homology"/>
<evidence type="ECO:0000256" key="15">
    <source>
        <dbReference type="ARBA" id="ARBA00023136"/>
    </source>
</evidence>
<geneLocation type="mitochondrion" evidence="19"/>
<dbReference type="PANTHER" id="PTHR43507">
    <property type="entry name" value="NADH-UBIQUINONE OXIDOREDUCTASE CHAIN 4"/>
    <property type="match status" value="1"/>
</dbReference>
<comment type="function">
    <text evidence="1">Core subunit of the mitochondrial membrane respiratory chain NADH dehydrogenase (Complex I) that is believed to belong to the minimal assembly required for catalysis. Complex I functions in the transfer of electrons from NADH to the respiratory chain. The immediate electron acceptor for the enzyme is believed to be ubiquinone.</text>
</comment>
<feature type="transmembrane region" description="Helical" evidence="17">
    <location>
        <begin position="62"/>
        <end position="81"/>
    </location>
</feature>
<dbReference type="AlphaFoldDB" id="A0A120HDC3"/>
<dbReference type="PRINTS" id="PR01437">
    <property type="entry name" value="NUOXDRDTASE4"/>
</dbReference>
<keyword evidence="14 17" id="KW-0496">Mitochondrion</keyword>
<keyword evidence="8 17" id="KW-0812">Transmembrane</keyword>
<evidence type="ECO:0000256" key="12">
    <source>
        <dbReference type="ARBA" id="ARBA00023027"/>
    </source>
</evidence>
<keyword evidence="15 17" id="KW-0472">Membrane</keyword>
<accession>A0A120HDC3</accession>
<dbReference type="GO" id="GO:0015990">
    <property type="term" value="P:electron transport coupled proton transport"/>
    <property type="evidence" value="ECO:0007669"/>
    <property type="project" value="TreeGrafter"/>
</dbReference>
<evidence type="ECO:0000256" key="14">
    <source>
        <dbReference type="ARBA" id="ARBA00023128"/>
    </source>
</evidence>
<keyword evidence="13 17" id="KW-0830">Ubiquinone</keyword>
<dbReference type="GO" id="GO:0048039">
    <property type="term" value="F:ubiquinone binding"/>
    <property type="evidence" value="ECO:0007669"/>
    <property type="project" value="TreeGrafter"/>
</dbReference>
<evidence type="ECO:0000256" key="2">
    <source>
        <dbReference type="ARBA" id="ARBA00004225"/>
    </source>
</evidence>
<feature type="transmembrane region" description="Helical" evidence="17">
    <location>
        <begin position="383"/>
        <end position="405"/>
    </location>
</feature>
<dbReference type="GO" id="GO:0008137">
    <property type="term" value="F:NADH dehydrogenase (ubiquinone) activity"/>
    <property type="evidence" value="ECO:0007669"/>
    <property type="project" value="UniProtKB-UniRule"/>
</dbReference>
<feature type="transmembrane region" description="Helical" evidence="17">
    <location>
        <begin position="88"/>
        <end position="105"/>
    </location>
</feature>
<evidence type="ECO:0000256" key="16">
    <source>
        <dbReference type="ARBA" id="ARBA00049551"/>
    </source>
</evidence>
<dbReference type="EMBL" id="KT159775">
    <property type="protein sequence ID" value="ALZ49974.1"/>
    <property type="molecule type" value="Genomic_DNA"/>
</dbReference>
<evidence type="ECO:0000256" key="13">
    <source>
        <dbReference type="ARBA" id="ARBA00023075"/>
    </source>
</evidence>
<feature type="transmembrane region" description="Helical" evidence="17">
    <location>
        <begin position="425"/>
        <end position="444"/>
    </location>
</feature>
<dbReference type="InterPro" id="IPR003918">
    <property type="entry name" value="NADH_UbQ_OxRdtase"/>
</dbReference>
<protein>
    <recommendedName>
        <fullName evidence="5 17">NADH-ubiquinone oxidoreductase chain 4</fullName>
        <ecNumber evidence="4 17">7.1.1.2</ecNumber>
    </recommendedName>
</protein>
<keyword evidence="7 17" id="KW-0679">Respiratory chain</keyword>
<dbReference type="GO" id="GO:0031966">
    <property type="term" value="C:mitochondrial membrane"/>
    <property type="evidence" value="ECO:0007669"/>
    <property type="project" value="UniProtKB-SubCell"/>
</dbReference>
<evidence type="ECO:0000259" key="18">
    <source>
        <dbReference type="Pfam" id="PF00361"/>
    </source>
</evidence>
<dbReference type="GO" id="GO:0042773">
    <property type="term" value="P:ATP synthesis coupled electron transport"/>
    <property type="evidence" value="ECO:0007669"/>
    <property type="project" value="InterPro"/>
</dbReference>
<dbReference type="Pfam" id="PF00361">
    <property type="entry name" value="Proton_antipo_M"/>
    <property type="match status" value="1"/>
</dbReference>
<feature type="transmembrane region" description="Helical" evidence="17">
    <location>
        <begin position="276"/>
        <end position="295"/>
    </location>
</feature>
<evidence type="ECO:0000256" key="8">
    <source>
        <dbReference type="ARBA" id="ARBA00022692"/>
    </source>
</evidence>
<dbReference type="GO" id="GO:0003954">
    <property type="term" value="F:NADH dehydrogenase activity"/>
    <property type="evidence" value="ECO:0007669"/>
    <property type="project" value="TreeGrafter"/>
</dbReference>
<gene>
    <name evidence="19" type="primary">ND4</name>
</gene>
<comment type="similarity">
    <text evidence="3 17">Belongs to the complex I subunit 4 family.</text>
</comment>
<feature type="transmembrane region" description="Helical" evidence="17">
    <location>
        <begin position="247"/>
        <end position="269"/>
    </location>
</feature>
<evidence type="ECO:0000313" key="19">
    <source>
        <dbReference type="EMBL" id="ALZ49974.1"/>
    </source>
</evidence>
<evidence type="ECO:0000256" key="1">
    <source>
        <dbReference type="ARBA" id="ARBA00003257"/>
    </source>
</evidence>
<comment type="subcellular location">
    <subcellularLocation>
        <location evidence="2 17">Mitochondrion membrane</location>
        <topology evidence="2 17">Multi-pass membrane protein</topology>
    </subcellularLocation>
</comment>
<evidence type="ECO:0000256" key="17">
    <source>
        <dbReference type="RuleBase" id="RU003297"/>
    </source>
</evidence>